<dbReference type="InterPro" id="IPR036412">
    <property type="entry name" value="HAD-like_sf"/>
</dbReference>
<feature type="transmembrane region" description="Helical" evidence="15">
    <location>
        <begin position="766"/>
        <end position="787"/>
    </location>
</feature>
<dbReference type="SUPFAM" id="SSF55008">
    <property type="entry name" value="HMA, heavy metal-associated domain"/>
    <property type="match status" value="1"/>
</dbReference>
<dbReference type="Gene3D" id="3.40.1110.10">
    <property type="entry name" value="Calcium-transporting ATPase, cytoplasmic domain N"/>
    <property type="match status" value="1"/>
</dbReference>
<dbReference type="InterPro" id="IPR027256">
    <property type="entry name" value="P-typ_ATPase_IB"/>
</dbReference>
<dbReference type="EMBL" id="RJKX01000018">
    <property type="protein sequence ID" value="ROP81348.1"/>
    <property type="molecule type" value="Genomic_DNA"/>
</dbReference>
<dbReference type="InterPro" id="IPR023298">
    <property type="entry name" value="ATPase_P-typ_TM_dom_sf"/>
</dbReference>
<feature type="transmembrane region" description="Helical" evidence="15">
    <location>
        <begin position="428"/>
        <end position="446"/>
    </location>
</feature>
<evidence type="ECO:0000256" key="13">
    <source>
        <dbReference type="ARBA" id="ARBA00023065"/>
    </source>
</evidence>
<keyword evidence="6 15" id="KW-0812">Transmembrane</keyword>
<evidence type="ECO:0000256" key="3">
    <source>
        <dbReference type="ARBA" id="ARBA00022448"/>
    </source>
</evidence>
<dbReference type="InterPro" id="IPR036163">
    <property type="entry name" value="HMA_dom_sf"/>
</dbReference>
<evidence type="ECO:0000256" key="15">
    <source>
        <dbReference type="RuleBase" id="RU362081"/>
    </source>
</evidence>
<keyword evidence="11" id="KW-1278">Translocase</keyword>
<dbReference type="Gene3D" id="2.70.150.10">
    <property type="entry name" value="Calcium-transporting ATPase, cytoplasmic transduction domain A"/>
    <property type="match status" value="1"/>
</dbReference>
<dbReference type="FunFam" id="2.70.150.10:FF:000002">
    <property type="entry name" value="Copper-transporting ATPase 1, putative"/>
    <property type="match status" value="1"/>
</dbReference>
<keyword evidence="14 15" id="KW-0472">Membrane</keyword>
<dbReference type="PANTHER" id="PTHR43520:SF5">
    <property type="entry name" value="CATION-TRANSPORTING P-TYPE ATPASE-RELATED"/>
    <property type="match status" value="1"/>
</dbReference>
<evidence type="ECO:0000313" key="17">
    <source>
        <dbReference type="EMBL" id="ROP81348.1"/>
    </source>
</evidence>
<dbReference type="InterPro" id="IPR001757">
    <property type="entry name" value="P_typ_ATPase"/>
</dbReference>
<dbReference type="InterPro" id="IPR059000">
    <property type="entry name" value="ATPase_P-type_domA"/>
</dbReference>
<dbReference type="GO" id="GO:0005524">
    <property type="term" value="F:ATP binding"/>
    <property type="evidence" value="ECO:0007669"/>
    <property type="project" value="UniProtKB-UniRule"/>
</dbReference>
<dbReference type="Gene3D" id="3.30.70.100">
    <property type="match status" value="1"/>
</dbReference>
<feature type="transmembrane region" description="Helical" evidence="15">
    <location>
        <begin position="744"/>
        <end position="760"/>
    </location>
</feature>
<evidence type="ECO:0000313" key="18">
    <source>
        <dbReference type="Proteomes" id="UP000278222"/>
    </source>
</evidence>
<dbReference type="PANTHER" id="PTHR43520">
    <property type="entry name" value="ATP7, ISOFORM B"/>
    <property type="match status" value="1"/>
</dbReference>
<name>A0A3N1KSW1_9PROT</name>
<evidence type="ECO:0000256" key="14">
    <source>
        <dbReference type="ARBA" id="ARBA00023136"/>
    </source>
</evidence>
<dbReference type="Pfam" id="PF00122">
    <property type="entry name" value="E1-E2_ATPase"/>
    <property type="match status" value="1"/>
</dbReference>
<dbReference type="PRINTS" id="PR00119">
    <property type="entry name" value="CATATPASE"/>
</dbReference>
<dbReference type="SUPFAM" id="SSF56784">
    <property type="entry name" value="HAD-like"/>
    <property type="match status" value="1"/>
</dbReference>
<feature type="transmembrane region" description="Helical" evidence="15">
    <location>
        <begin position="207"/>
        <end position="224"/>
    </location>
</feature>
<evidence type="ECO:0000259" key="16">
    <source>
        <dbReference type="PROSITE" id="PS50846"/>
    </source>
</evidence>
<dbReference type="InterPro" id="IPR006121">
    <property type="entry name" value="HMA_dom"/>
</dbReference>
<dbReference type="GO" id="GO:0043682">
    <property type="term" value="F:P-type divalent copper transporter activity"/>
    <property type="evidence" value="ECO:0007669"/>
    <property type="project" value="TreeGrafter"/>
</dbReference>
<protein>
    <submittedName>
        <fullName evidence="17">Cu2+-exporting ATPase</fullName>
    </submittedName>
</protein>
<keyword evidence="5" id="KW-0597">Phosphoprotein</keyword>
<dbReference type="NCBIfam" id="TIGR01511">
    <property type="entry name" value="ATPase-IB1_Cu"/>
    <property type="match status" value="1"/>
</dbReference>
<comment type="subcellular location">
    <subcellularLocation>
        <location evidence="1">Cell membrane</location>
        <topology evidence="1">Multi-pass membrane protein</topology>
    </subcellularLocation>
</comment>
<dbReference type="NCBIfam" id="TIGR01525">
    <property type="entry name" value="ATPase-IB_hvy"/>
    <property type="match status" value="1"/>
</dbReference>
<sequence>MTAVAIIAQRPAEVAGCRHCSQPLPAGMADGFCCTGCAAARATVEALGLDRFYERFVSDAGLRALRPDPAAQPEAAPFARDRGDGTATAHLMVDGLHCAACIWLIEAVLARDPRVVHARVNMTTRRLVVQWRGAPDLADAVLAPVARLGFALAPFDPARLADAGALEERRLLRALAVAGFAAGNVMLLSVAVWSGHDGGMGTATRDLMHWISAAIAMPAVLYAGRPYFEGAWRALSAGRTSMDVPIALGVTLATAMSLFETIRSGPYAYFDSAITLLFFLLIGRYLDHRARGRAREAAAHLLALRIQAATVLGADGTAERVPLDRIHTGDSVLVAAGERIAVDGIVQAGRSEVDTALVTGESVPAPAAPGTAVFAGTVNLSAPLTIRVKAIGEGTLLSEIVRLMEAAEHGRGRMVALADRVARRYAPVVHLAALATFLGWSLGMGVPWQQALLYAVAVLIVTCPCALGLAVPVVQIVASGGLMRRGVLLKSATALERLAAVDTVVLDKTGTLTLGRPSLIPDGARDPDDLVAAAGLAAASRHPLAQALINALGRPVAAADDVVEHPGQGLSWSAPEGEWRLGSRAFCGVAGNEGDTPELFLARPGRAPVHFAFTDMLRPDAAATVGRLHRAGLRVLVLSGDRPAAVARAAAAAGIGEWQAATDPAAKVAFLEGLARAGRRVLMVGDGLNDAPALAAASVSMSPAAAADVSQAAADVVFQGWALAPVADTLQVARAAAARARENLVLAGLYNLCAVPLAVLGQVTPLVAAIAMSTSSIIVIANAMRLVRSTRTWTA</sequence>
<dbReference type="GO" id="GO:0016887">
    <property type="term" value="F:ATP hydrolysis activity"/>
    <property type="evidence" value="ECO:0007669"/>
    <property type="project" value="InterPro"/>
</dbReference>
<dbReference type="InterPro" id="IPR018303">
    <property type="entry name" value="ATPase_P-typ_P_site"/>
</dbReference>
<feature type="domain" description="HMA" evidence="16">
    <location>
        <begin position="87"/>
        <end position="153"/>
    </location>
</feature>
<reference evidence="17 18" key="1">
    <citation type="submission" date="2018-11" db="EMBL/GenBank/DDBJ databases">
        <title>Genomic Encyclopedia of Type Strains, Phase IV (KMG-IV): sequencing the most valuable type-strain genomes for metagenomic binning, comparative biology and taxonomic classification.</title>
        <authorList>
            <person name="Goeker M."/>
        </authorList>
    </citation>
    <scope>NUCLEOTIDE SEQUENCE [LARGE SCALE GENOMIC DNA]</scope>
    <source>
        <strain evidence="17 18">DSM 5900</strain>
    </source>
</reference>
<keyword evidence="7 15" id="KW-0479">Metal-binding</keyword>
<dbReference type="GO" id="GO:0055070">
    <property type="term" value="P:copper ion homeostasis"/>
    <property type="evidence" value="ECO:0007669"/>
    <property type="project" value="TreeGrafter"/>
</dbReference>
<feature type="transmembrane region" description="Helical" evidence="15">
    <location>
        <begin position="174"/>
        <end position="195"/>
    </location>
</feature>
<dbReference type="GO" id="GO:0005886">
    <property type="term" value="C:plasma membrane"/>
    <property type="evidence" value="ECO:0007669"/>
    <property type="project" value="UniProtKB-SubCell"/>
</dbReference>
<feature type="transmembrane region" description="Helical" evidence="15">
    <location>
        <begin position="268"/>
        <end position="286"/>
    </location>
</feature>
<evidence type="ECO:0000256" key="10">
    <source>
        <dbReference type="ARBA" id="ARBA00022842"/>
    </source>
</evidence>
<dbReference type="NCBIfam" id="TIGR01494">
    <property type="entry name" value="ATPase_P-type"/>
    <property type="match status" value="2"/>
</dbReference>
<feature type="transmembrane region" description="Helical" evidence="15">
    <location>
        <begin position="244"/>
        <end position="262"/>
    </location>
</feature>
<dbReference type="SUPFAM" id="SSF81665">
    <property type="entry name" value="Calcium ATPase, transmembrane domain M"/>
    <property type="match status" value="1"/>
</dbReference>
<evidence type="ECO:0000256" key="8">
    <source>
        <dbReference type="ARBA" id="ARBA00022741"/>
    </source>
</evidence>
<keyword evidence="9 15" id="KW-0067">ATP-binding</keyword>
<dbReference type="InterPro" id="IPR023214">
    <property type="entry name" value="HAD_sf"/>
</dbReference>
<evidence type="ECO:0000256" key="2">
    <source>
        <dbReference type="ARBA" id="ARBA00006024"/>
    </source>
</evidence>
<feature type="transmembrane region" description="Helical" evidence="15">
    <location>
        <begin position="452"/>
        <end position="478"/>
    </location>
</feature>
<keyword evidence="12 15" id="KW-1133">Transmembrane helix</keyword>
<dbReference type="SUPFAM" id="SSF81653">
    <property type="entry name" value="Calcium ATPase, transduction domain A"/>
    <property type="match status" value="1"/>
</dbReference>
<dbReference type="Proteomes" id="UP000278222">
    <property type="component" value="Unassembled WGS sequence"/>
</dbReference>
<evidence type="ECO:0000256" key="6">
    <source>
        <dbReference type="ARBA" id="ARBA00022692"/>
    </source>
</evidence>
<evidence type="ECO:0000256" key="1">
    <source>
        <dbReference type="ARBA" id="ARBA00004651"/>
    </source>
</evidence>
<comment type="similarity">
    <text evidence="2 15">Belongs to the cation transport ATPase (P-type) (TC 3.A.3) family. Type IB subfamily.</text>
</comment>
<dbReference type="AlphaFoldDB" id="A0A3N1KSW1"/>
<evidence type="ECO:0000256" key="4">
    <source>
        <dbReference type="ARBA" id="ARBA00022475"/>
    </source>
</evidence>
<organism evidence="17 18">
    <name type="scientific">Stella humosa</name>
    <dbReference type="NCBI Taxonomy" id="94"/>
    <lineage>
        <taxon>Bacteria</taxon>
        <taxon>Pseudomonadati</taxon>
        <taxon>Pseudomonadota</taxon>
        <taxon>Alphaproteobacteria</taxon>
        <taxon>Rhodospirillales</taxon>
        <taxon>Stellaceae</taxon>
        <taxon>Stella</taxon>
    </lineage>
</organism>
<evidence type="ECO:0000256" key="7">
    <source>
        <dbReference type="ARBA" id="ARBA00022723"/>
    </source>
</evidence>
<gene>
    <name evidence="17" type="ORF">EDC65_5205</name>
</gene>
<proteinExistence type="inferred from homology"/>
<dbReference type="Gene3D" id="3.40.50.1000">
    <property type="entry name" value="HAD superfamily/HAD-like"/>
    <property type="match status" value="1"/>
</dbReference>
<dbReference type="Pfam" id="PF00702">
    <property type="entry name" value="Hydrolase"/>
    <property type="match status" value="1"/>
</dbReference>
<keyword evidence="3" id="KW-0813">Transport</keyword>
<keyword evidence="13" id="KW-0406">Ion transport</keyword>
<evidence type="ECO:0000256" key="12">
    <source>
        <dbReference type="ARBA" id="ARBA00022989"/>
    </source>
</evidence>
<keyword evidence="10" id="KW-0460">Magnesium</keyword>
<keyword evidence="8 15" id="KW-0547">Nucleotide-binding</keyword>
<evidence type="ECO:0000256" key="5">
    <source>
        <dbReference type="ARBA" id="ARBA00022553"/>
    </source>
</evidence>
<keyword evidence="18" id="KW-1185">Reference proteome</keyword>
<evidence type="ECO:0000256" key="11">
    <source>
        <dbReference type="ARBA" id="ARBA00022967"/>
    </source>
</evidence>
<keyword evidence="4 15" id="KW-1003">Cell membrane</keyword>
<accession>A0A3N1KSW1</accession>
<dbReference type="NCBIfam" id="TIGR01512">
    <property type="entry name" value="ATPase-IB2_Cd"/>
    <property type="match status" value="1"/>
</dbReference>
<dbReference type="InterPro" id="IPR023299">
    <property type="entry name" value="ATPase_P-typ_cyto_dom_N"/>
</dbReference>
<dbReference type="PROSITE" id="PS00154">
    <property type="entry name" value="ATPASE_E1_E2"/>
    <property type="match status" value="1"/>
</dbReference>
<comment type="caution">
    <text evidence="17">The sequence shown here is derived from an EMBL/GenBank/DDBJ whole genome shotgun (WGS) entry which is preliminary data.</text>
</comment>
<dbReference type="PROSITE" id="PS50846">
    <property type="entry name" value="HMA_2"/>
    <property type="match status" value="1"/>
</dbReference>
<dbReference type="GO" id="GO:0005507">
    <property type="term" value="F:copper ion binding"/>
    <property type="evidence" value="ECO:0007669"/>
    <property type="project" value="TreeGrafter"/>
</dbReference>
<evidence type="ECO:0000256" key="9">
    <source>
        <dbReference type="ARBA" id="ARBA00022840"/>
    </source>
</evidence>
<dbReference type="Pfam" id="PF00403">
    <property type="entry name" value="HMA"/>
    <property type="match status" value="1"/>
</dbReference>
<dbReference type="CDD" id="cd00371">
    <property type="entry name" value="HMA"/>
    <property type="match status" value="1"/>
</dbReference>
<dbReference type="InterPro" id="IPR008250">
    <property type="entry name" value="ATPase_P-typ_transduc_dom_A_sf"/>
</dbReference>